<name>A0A6J6HQC6_9ZZZZ</name>
<dbReference type="InterPro" id="IPR036249">
    <property type="entry name" value="Thioredoxin-like_sf"/>
</dbReference>
<keyword evidence="1" id="KW-0472">Membrane</keyword>
<evidence type="ECO:0000259" key="2">
    <source>
        <dbReference type="Pfam" id="PF00085"/>
    </source>
</evidence>
<dbReference type="Pfam" id="PF00085">
    <property type="entry name" value="Thioredoxin"/>
    <property type="match status" value="1"/>
</dbReference>
<evidence type="ECO:0000313" key="3">
    <source>
        <dbReference type="EMBL" id="CAB4542542.1"/>
    </source>
</evidence>
<evidence type="ECO:0000313" key="4">
    <source>
        <dbReference type="EMBL" id="CAB4613254.1"/>
    </source>
</evidence>
<dbReference type="CDD" id="cd02947">
    <property type="entry name" value="TRX_family"/>
    <property type="match status" value="1"/>
</dbReference>
<evidence type="ECO:0000256" key="1">
    <source>
        <dbReference type="SAM" id="Phobius"/>
    </source>
</evidence>
<dbReference type="InterPro" id="IPR013766">
    <property type="entry name" value="Thioredoxin_domain"/>
</dbReference>
<sequence length="147" mass="15940">MPIDSGLLAIVGLLLLATLFGLVWKTTTGRAKRIKGGVQIDLKEIGATKNGLPVTKFGEHTTFLQFSSETCSTCKQTAKIFEQLEKTSHGVLHIEVDVTHRLDLANKFGILQTPTTLVLDSKGIVKSRIGGAPKQSTIEEEIGHFVI</sequence>
<dbReference type="EMBL" id="CAEZUR010000083">
    <property type="protein sequence ID" value="CAB4613254.1"/>
    <property type="molecule type" value="Genomic_DNA"/>
</dbReference>
<organism evidence="4">
    <name type="scientific">freshwater metagenome</name>
    <dbReference type="NCBI Taxonomy" id="449393"/>
    <lineage>
        <taxon>unclassified sequences</taxon>
        <taxon>metagenomes</taxon>
        <taxon>ecological metagenomes</taxon>
    </lineage>
</organism>
<gene>
    <name evidence="3" type="ORF">UFOPK1433_00588</name>
    <name evidence="4" type="ORF">UFOPK1843_00969</name>
</gene>
<feature type="domain" description="Thioredoxin" evidence="2">
    <location>
        <begin position="60"/>
        <end position="141"/>
    </location>
</feature>
<dbReference type="EMBL" id="CAEZSN010000055">
    <property type="protein sequence ID" value="CAB4542542.1"/>
    <property type="molecule type" value="Genomic_DNA"/>
</dbReference>
<accession>A0A6J6HQC6</accession>
<proteinExistence type="predicted"/>
<dbReference type="AlphaFoldDB" id="A0A6J6HQC6"/>
<reference evidence="4" key="1">
    <citation type="submission" date="2020-05" db="EMBL/GenBank/DDBJ databases">
        <authorList>
            <person name="Chiriac C."/>
            <person name="Salcher M."/>
            <person name="Ghai R."/>
            <person name="Kavagutti S V."/>
        </authorList>
    </citation>
    <scope>NUCLEOTIDE SEQUENCE</scope>
</reference>
<dbReference type="Gene3D" id="3.40.30.10">
    <property type="entry name" value="Glutaredoxin"/>
    <property type="match status" value="1"/>
</dbReference>
<feature type="transmembrane region" description="Helical" evidence="1">
    <location>
        <begin position="6"/>
        <end position="24"/>
    </location>
</feature>
<dbReference type="SUPFAM" id="SSF52833">
    <property type="entry name" value="Thioredoxin-like"/>
    <property type="match status" value="1"/>
</dbReference>
<protein>
    <submittedName>
        <fullName evidence="4">Unannotated protein</fullName>
    </submittedName>
</protein>
<keyword evidence="1" id="KW-1133">Transmembrane helix</keyword>
<keyword evidence="1" id="KW-0812">Transmembrane</keyword>